<protein>
    <submittedName>
        <fullName evidence="5">AarF/ABC1/UbiB kinase family protein</fullName>
    </submittedName>
</protein>
<keyword evidence="3" id="KW-0812">Transmembrane</keyword>
<dbReference type="InterPro" id="IPR011009">
    <property type="entry name" value="Kinase-like_dom_sf"/>
</dbReference>
<accession>A0A414G0D2</accession>
<organism evidence="5 6">
    <name type="scientific">Collinsella intestinalis</name>
    <dbReference type="NCBI Taxonomy" id="147207"/>
    <lineage>
        <taxon>Bacteria</taxon>
        <taxon>Bacillati</taxon>
        <taxon>Actinomycetota</taxon>
        <taxon>Coriobacteriia</taxon>
        <taxon>Coriobacteriales</taxon>
        <taxon>Coriobacteriaceae</taxon>
        <taxon>Collinsella</taxon>
    </lineage>
</organism>
<feature type="transmembrane region" description="Helical" evidence="3">
    <location>
        <begin position="541"/>
        <end position="560"/>
    </location>
</feature>
<keyword evidence="5" id="KW-0808">Transferase</keyword>
<feature type="domain" description="ABC1 atypical kinase-like" evidence="4">
    <location>
        <begin position="134"/>
        <end position="376"/>
    </location>
</feature>
<gene>
    <name evidence="5" type="ORF">DW787_02160</name>
</gene>
<comment type="caution">
    <text evidence="5">The sequence shown here is derived from an EMBL/GenBank/DDBJ whole genome shotgun (WGS) entry which is preliminary data.</text>
</comment>
<dbReference type="InterPro" id="IPR050154">
    <property type="entry name" value="UbiB_kinase"/>
</dbReference>
<evidence type="ECO:0000256" key="2">
    <source>
        <dbReference type="SAM" id="MobiDB-lite"/>
    </source>
</evidence>
<keyword evidence="5" id="KW-0418">Kinase</keyword>
<evidence type="ECO:0000256" key="3">
    <source>
        <dbReference type="SAM" id="Phobius"/>
    </source>
</evidence>
<feature type="compositionally biased region" description="Basic and acidic residues" evidence="2">
    <location>
        <begin position="1"/>
        <end position="10"/>
    </location>
</feature>
<feature type="transmembrane region" description="Helical" evidence="3">
    <location>
        <begin position="566"/>
        <end position="587"/>
    </location>
</feature>
<dbReference type="InterPro" id="IPR004147">
    <property type="entry name" value="ABC1_dom"/>
</dbReference>
<keyword evidence="3" id="KW-1133">Transmembrane helix</keyword>
<proteinExistence type="inferred from homology"/>
<reference evidence="5 6" key="1">
    <citation type="submission" date="2018-08" db="EMBL/GenBank/DDBJ databases">
        <title>A genome reference for cultivated species of the human gut microbiota.</title>
        <authorList>
            <person name="Zou Y."/>
            <person name="Xue W."/>
            <person name="Luo G."/>
        </authorList>
    </citation>
    <scope>NUCLEOTIDE SEQUENCE [LARGE SCALE GENOMIC DNA]</scope>
    <source>
        <strain evidence="5 6">AM30-5LB</strain>
    </source>
</reference>
<evidence type="ECO:0000313" key="6">
    <source>
        <dbReference type="Proteomes" id="UP000286050"/>
    </source>
</evidence>
<name>A0A414G0D2_9ACTN</name>
<sequence>MTIDAEDKRAATPSAHDGANAARKPLSPEDTVNLEGVEEALRSSWRMPRAVDVFPEEPEAMAPSEEVKLTSRGRRQRIAEILSIVRKYEAWHNLTPRRLRCMLEDLGPMFVKMGQILANRSEILPQEYCNELRRLRSNVEPVPFAVVNDCLVAEYGRPLGEIFSHIDRKPLGSASLAQVHRATLLTGEDVAIKVQRPGAQQVMAQDIDIMRSIVAQASHFVKTDQFIDLKGVVEELWQSFREETNFLMEARNLDEFHRLHEDDGAISCPRSYLAYCTEHIVVMDYVDGISIADPERLVEAGYDLEKVGSSIVDDYATQVLQDGFFHADPHAGNIIVRDGIVYFIDMGMVGRMSSHDRGIVKDMIYAVATGDVPKLKDSLMRFAVTRGDSAELDHSTFLSDLDFIIADFAGLDLKDLDIGEFLTSLISLARKNDVELPSVVTMFARGMVTLEGLLTEYMPDVNMIEIITEHIKHEKSSYRRAREAADELTHASYRALKGHLEMAEQLGLASRMLTRGQLKMNMQVLGSEQVLRHVGGIVDRLSMAIVIAGLFIGSSVVYYAKIEPVIFGIPVIGFLGYASALFLALGLGREIWRNSHGGK</sequence>
<dbReference type="Pfam" id="PF03109">
    <property type="entry name" value="ABC1"/>
    <property type="match status" value="1"/>
</dbReference>
<dbReference type="GO" id="GO:0016301">
    <property type="term" value="F:kinase activity"/>
    <property type="evidence" value="ECO:0007669"/>
    <property type="project" value="UniProtKB-KW"/>
</dbReference>
<evidence type="ECO:0000259" key="4">
    <source>
        <dbReference type="Pfam" id="PF03109"/>
    </source>
</evidence>
<feature type="region of interest" description="Disordered" evidence="2">
    <location>
        <begin position="1"/>
        <end position="30"/>
    </location>
</feature>
<dbReference type="PANTHER" id="PTHR10566:SF113">
    <property type="entry name" value="PROTEIN ACTIVITY OF BC1 COMPLEX KINASE 7, CHLOROPLASTIC"/>
    <property type="match status" value="1"/>
</dbReference>
<dbReference type="AlphaFoldDB" id="A0A414G0D2"/>
<dbReference type="PANTHER" id="PTHR10566">
    <property type="entry name" value="CHAPERONE-ACTIVITY OF BC1 COMPLEX CABC1 -RELATED"/>
    <property type="match status" value="1"/>
</dbReference>
<keyword evidence="3" id="KW-0472">Membrane</keyword>
<dbReference type="SUPFAM" id="SSF56112">
    <property type="entry name" value="Protein kinase-like (PK-like)"/>
    <property type="match status" value="1"/>
</dbReference>
<dbReference type="CDD" id="cd05121">
    <property type="entry name" value="ABC1_ADCK3-like"/>
    <property type="match status" value="1"/>
</dbReference>
<evidence type="ECO:0000256" key="1">
    <source>
        <dbReference type="ARBA" id="ARBA00009670"/>
    </source>
</evidence>
<dbReference type="Proteomes" id="UP000286050">
    <property type="component" value="Unassembled WGS sequence"/>
</dbReference>
<dbReference type="EMBL" id="QSJI01000001">
    <property type="protein sequence ID" value="RHD57661.1"/>
    <property type="molecule type" value="Genomic_DNA"/>
</dbReference>
<comment type="similarity">
    <text evidence="1">Belongs to the protein kinase superfamily. ADCK protein kinase family.</text>
</comment>
<dbReference type="RefSeq" id="WP_118271417.1">
    <property type="nucleotide sequence ID" value="NZ_QSJI01000001.1"/>
</dbReference>
<evidence type="ECO:0000313" key="5">
    <source>
        <dbReference type="EMBL" id="RHD57661.1"/>
    </source>
</evidence>